<dbReference type="SMART" id="SM00052">
    <property type="entry name" value="EAL"/>
    <property type="match status" value="1"/>
</dbReference>
<keyword evidence="1" id="KW-0812">Transmembrane</keyword>
<evidence type="ECO:0000313" key="4">
    <source>
        <dbReference type="EMBL" id="QIZ76211.1"/>
    </source>
</evidence>
<feature type="domain" description="GGDEF" evidence="3">
    <location>
        <begin position="242"/>
        <end position="373"/>
    </location>
</feature>
<dbReference type="CDD" id="cd01948">
    <property type="entry name" value="EAL"/>
    <property type="match status" value="1"/>
</dbReference>
<feature type="domain" description="EAL" evidence="2">
    <location>
        <begin position="382"/>
        <end position="627"/>
    </location>
</feature>
<evidence type="ECO:0000313" key="5">
    <source>
        <dbReference type="Proteomes" id="UP000501602"/>
    </source>
</evidence>
<keyword evidence="5" id="KW-1185">Reference proteome</keyword>
<dbReference type="GO" id="GO:0071111">
    <property type="term" value="F:cyclic-guanylate-specific phosphodiesterase activity"/>
    <property type="evidence" value="ECO:0007669"/>
    <property type="project" value="InterPro"/>
</dbReference>
<name>A0A6H1UAY1_9GAMM</name>
<dbReference type="EMBL" id="CP051180">
    <property type="protein sequence ID" value="QIZ76211.1"/>
    <property type="molecule type" value="Genomic_DNA"/>
</dbReference>
<dbReference type="KEGG" id="fes:HER31_04460"/>
<evidence type="ECO:0000259" key="3">
    <source>
        <dbReference type="PROSITE" id="PS50887"/>
    </source>
</evidence>
<dbReference type="RefSeq" id="WP_168659471.1">
    <property type="nucleotide sequence ID" value="NZ_CP051180.1"/>
</dbReference>
<dbReference type="Gene3D" id="3.20.20.450">
    <property type="entry name" value="EAL domain"/>
    <property type="match status" value="1"/>
</dbReference>
<protein>
    <submittedName>
        <fullName evidence="4">GGDEF domain-containing protein</fullName>
    </submittedName>
</protein>
<feature type="transmembrane region" description="Helical" evidence="1">
    <location>
        <begin position="127"/>
        <end position="147"/>
    </location>
</feature>
<evidence type="ECO:0000259" key="2">
    <source>
        <dbReference type="PROSITE" id="PS50883"/>
    </source>
</evidence>
<dbReference type="PANTHER" id="PTHR33121">
    <property type="entry name" value="CYCLIC DI-GMP PHOSPHODIESTERASE PDEF"/>
    <property type="match status" value="1"/>
</dbReference>
<keyword evidence="1" id="KW-0472">Membrane</keyword>
<dbReference type="PANTHER" id="PTHR33121:SF79">
    <property type="entry name" value="CYCLIC DI-GMP PHOSPHODIESTERASE PDED-RELATED"/>
    <property type="match status" value="1"/>
</dbReference>
<dbReference type="PROSITE" id="PS50887">
    <property type="entry name" value="GGDEF"/>
    <property type="match status" value="1"/>
</dbReference>
<dbReference type="PROSITE" id="PS50883">
    <property type="entry name" value="EAL"/>
    <property type="match status" value="1"/>
</dbReference>
<organism evidence="4 5">
    <name type="scientific">Ferrimonas lipolytica</name>
    <dbReference type="NCBI Taxonomy" id="2724191"/>
    <lineage>
        <taxon>Bacteria</taxon>
        <taxon>Pseudomonadati</taxon>
        <taxon>Pseudomonadota</taxon>
        <taxon>Gammaproteobacteria</taxon>
        <taxon>Alteromonadales</taxon>
        <taxon>Ferrimonadaceae</taxon>
        <taxon>Ferrimonas</taxon>
    </lineage>
</organism>
<dbReference type="SUPFAM" id="SSF55073">
    <property type="entry name" value="Nucleotide cyclase"/>
    <property type="match status" value="1"/>
</dbReference>
<dbReference type="Proteomes" id="UP000501602">
    <property type="component" value="Chromosome"/>
</dbReference>
<dbReference type="Pfam" id="PF00563">
    <property type="entry name" value="EAL"/>
    <property type="match status" value="1"/>
</dbReference>
<dbReference type="InterPro" id="IPR050706">
    <property type="entry name" value="Cyclic-di-GMP_PDE-like"/>
</dbReference>
<dbReference type="Gene3D" id="3.30.70.270">
    <property type="match status" value="1"/>
</dbReference>
<dbReference type="AlphaFoldDB" id="A0A6H1UAY1"/>
<dbReference type="InterPro" id="IPR001633">
    <property type="entry name" value="EAL_dom"/>
</dbReference>
<reference evidence="4 5" key="1">
    <citation type="submission" date="2020-04" db="EMBL/GenBank/DDBJ databases">
        <title>Ferrimonas sp. S7 isolated from sea water.</title>
        <authorList>
            <person name="Bae S.S."/>
            <person name="Baek K."/>
        </authorList>
    </citation>
    <scope>NUCLEOTIDE SEQUENCE [LARGE SCALE GENOMIC DNA]</scope>
    <source>
        <strain evidence="4 5">S7</strain>
    </source>
</reference>
<dbReference type="SMART" id="SM00267">
    <property type="entry name" value="GGDEF"/>
    <property type="match status" value="1"/>
</dbReference>
<dbReference type="InterPro" id="IPR043128">
    <property type="entry name" value="Rev_trsase/Diguanyl_cyclase"/>
</dbReference>
<accession>A0A6H1UAY1</accession>
<evidence type="ECO:0000256" key="1">
    <source>
        <dbReference type="SAM" id="Phobius"/>
    </source>
</evidence>
<gene>
    <name evidence="4" type="ORF">HER31_04460</name>
</gene>
<dbReference type="InterPro" id="IPR000160">
    <property type="entry name" value="GGDEF_dom"/>
</dbReference>
<dbReference type="InterPro" id="IPR029787">
    <property type="entry name" value="Nucleotide_cyclase"/>
</dbReference>
<dbReference type="Pfam" id="PF00990">
    <property type="entry name" value="GGDEF"/>
    <property type="match status" value="1"/>
</dbReference>
<dbReference type="InterPro" id="IPR035919">
    <property type="entry name" value="EAL_sf"/>
</dbReference>
<proteinExistence type="predicted"/>
<sequence length="627" mass="71345">MIGSRYPVMLLCLFQLLVVAAFGHYLLESTKQHIAEDQLLVMSELRQQQSWDQQQLRSALKRHPVQFAQIFSPDSVKPWTFGQIKGTTHPLSKMLDDKLLQDEFKIGERQVTIGMDTDYYLEKHSAGMIPILIALTLTFLLFSVLLISGGRRQRANLNALENAVARLPSLDLPSIIEQIRGPFQPLARTIIATRDQLKLHFTKLQKTNADQVQESMTDPVTSLANRAAFNLDMEQTNSKPTSHGFLMMVRANGLDDINTRLGNQSGDDFLSTVASYLHQLVAADNRLSLYRYSSTDFLLRLPNIVEEDALPLLEPLSRQFAELADRESMTSTGYIGLVPYQHKDRVSQLLIQLDTAISIAQAEGPNGYFYLEPDLMDFDIDNDRWQAVIEDVISNNRIEFTQQPIVAVGDDNIIYQELFARFTNKDGNQLPTQTLLAMASKNERTIELDKMIFNTVVREIQNNGNPKHCYGLNLATHSVTNNNFLKWLEERITRTPGLSGRLILEISERSIDLNPTQLVKWFQRIHGHGIRISIDRFGNGLTSFRSLQALKPDFVKLAPEFTKNIDKDSNNRFFVKMVLDISVRLEIRVIGTHIERYEERIALEDLRIDGLQGHLLSAPTPFKVLQV</sequence>
<keyword evidence="1" id="KW-1133">Transmembrane helix</keyword>
<dbReference type="SUPFAM" id="SSF141868">
    <property type="entry name" value="EAL domain-like"/>
    <property type="match status" value="1"/>
</dbReference>